<sequence>MTKVLRFTCLAAIFLVDAVLAANVYGGEDTSSGTLAQFLREILDTEKRGTSGRWDVKCTWMSPNSDKEFLLKTDADKHSISFKEKEHFINYHNVHRAKTRRSAANMNYIIWDPELAELAQVWADKCVYKHGQPGETLAKQGRDPNEFIGQNMQAWSWSFDEERSMYSWWEEINYYNYYSQKCEGMQCGHYTQFAWAGTDRMGCGISYCERLKNAFPDYEIHWYYVVCNYLPGHWQNKKIFKEGPKCSQCPSDKSQCDNGLCRSPQKCPSNYVCQNGGTLLPNTGCICHCPKEYTGDSCETPTGVVFQCDFEEDDCGFSNDLKADFTWTKNTGGTPDGQTGPAGDHTTGGRDTGYYMYTDGSKKKPGQKARLISPTFDVSSGSSVEFFWNMCGAGIGSLNVYSQKDGRESLLWSISGEQSFHWNTTAVPLNPGRQSIVFEGELGPKPWSSDMAIDDIAIKGKVTKQLPKPNLPTPPNGGGGDFINIPIDSGKVKDPIAVEKPVKVPLSSISWSIHPDKLLSGKNDREITGVTREQCMDECRKDASCKSLDYSGFICILSKSTAKDAQLKSVSGWVYMEKGADESVAEESFNSDDDSKTPTSTGSYSERKGYLLPGHNSEELRGVTSKEKCTELCDSKSDCKSVDYSSKLELCIISTSTAGRDFSLLKVAGWTYMEKSAISAPSTPSIRRKYKYEDGKLLPGHNSKELRGVATKEKCTELCDSRPECKSVDYSSKLELCIISTSTAGRGFSLINVAGWIYMEKSEEPNSDGGKPSNPETGTSPVQQFTKHAGKYMAGENDRVRSGKTVEQCLQDCLNWADCKAVDYQNSGNVCIQTATPRSKATIRSDSSRDWDFYERTGGSSSDSSVKADVDKDTNTETDTDTPSSGNGVSDFTTEKGKYLPGNNKDELKGLTEKECIEKCAQKSWCMSADYMAKRKVCILSESSRKMGASLISSADWTYHERQDKKREVLKRLLDLLENRSE</sequence>
<dbReference type="GO" id="GO:0016020">
    <property type="term" value="C:membrane"/>
    <property type="evidence" value="ECO:0007669"/>
    <property type="project" value="InterPro"/>
</dbReference>
<dbReference type="PROSITE" id="PS50060">
    <property type="entry name" value="MAM_2"/>
    <property type="match status" value="1"/>
</dbReference>
<evidence type="ECO:0000313" key="6">
    <source>
        <dbReference type="EMBL" id="CAH1777971.1"/>
    </source>
</evidence>
<dbReference type="InterPro" id="IPR013320">
    <property type="entry name" value="ConA-like_dom_sf"/>
</dbReference>
<dbReference type="InterPro" id="IPR035940">
    <property type="entry name" value="CAP_sf"/>
</dbReference>
<protein>
    <submittedName>
        <fullName evidence="6">Uncharacterized protein</fullName>
    </submittedName>
</protein>
<feature type="domain" description="Apple" evidence="5">
    <location>
        <begin position="506"/>
        <end position="580"/>
    </location>
</feature>
<feature type="compositionally biased region" description="Basic and acidic residues" evidence="2">
    <location>
        <begin position="866"/>
        <end position="875"/>
    </location>
</feature>
<dbReference type="InterPro" id="IPR000742">
    <property type="entry name" value="EGF"/>
</dbReference>
<feature type="domain" description="Apple" evidence="5">
    <location>
        <begin position="685"/>
        <end position="763"/>
    </location>
</feature>
<feature type="domain" description="Apple" evidence="5">
    <location>
        <begin position="884"/>
        <end position="964"/>
    </location>
</feature>
<feature type="region of interest" description="Disordered" evidence="2">
    <location>
        <begin position="854"/>
        <end position="899"/>
    </location>
</feature>
<dbReference type="SUPFAM" id="SSF55797">
    <property type="entry name" value="PR-1-like"/>
    <property type="match status" value="1"/>
</dbReference>
<dbReference type="Gene3D" id="3.50.4.10">
    <property type="entry name" value="Hepatocyte Growth Factor"/>
    <property type="match status" value="5"/>
</dbReference>
<comment type="caution">
    <text evidence="6">The sequence shown here is derived from an EMBL/GenBank/DDBJ whole genome shotgun (WGS) entry which is preliminary data.</text>
</comment>
<dbReference type="InterPro" id="IPR001283">
    <property type="entry name" value="CRISP-related"/>
</dbReference>
<feature type="domain" description="Apple" evidence="5">
    <location>
        <begin position="599"/>
        <end position="677"/>
    </location>
</feature>
<dbReference type="InterPro" id="IPR051560">
    <property type="entry name" value="MAM_domain-containing"/>
</dbReference>
<feature type="domain" description="Apple" evidence="5">
    <location>
        <begin position="780"/>
        <end position="858"/>
    </location>
</feature>
<dbReference type="CDD" id="cd06263">
    <property type="entry name" value="MAM"/>
    <property type="match status" value="1"/>
</dbReference>
<keyword evidence="1" id="KW-1015">Disulfide bond</keyword>
<feature type="region of interest" description="Disordered" evidence="2">
    <location>
        <begin position="763"/>
        <end position="782"/>
    </location>
</feature>
<dbReference type="Gene3D" id="2.60.120.200">
    <property type="match status" value="1"/>
</dbReference>
<dbReference type="PROSITE" id="PS50948">
    <property type="entry name" value="PAN"/>
    <property type="match status" value="5"/>
</dbReference>
<dbReference type="InterPro" id="IPR003609">
    <property type="entry name" value="Pan_app"/>
</dbReference>
<dbReference type="EMBL" id="CAIIXF020000002">
    <property type="protein sequence ID" value="CAH1777971.1"/>
    <property type="molecule type" value="Genomic_DNA"/>
</dbReference>
<feature type="region of interest" description="Disordered" evidence="2">
    <location>
        <begin position="585"/>
        <end position="608"/>
    </location>
</feature>
<dbReference type="SMART" id="SM00137">
    <property type="entry name" value="MAM"/>
    <property type="match status" value="1"/>
</dbReference>
<feature type="domain" description="MAM" evidence="4">
    <location>
        <begin position="306"/>
        <end position="465"/>
    </location>
</feature>
<dbReference type="PANTHER" id="PTHR23282">
    <property type="entry name" value="APICAL ENDOSOMAL GLYCOPROTEIN PRECURSOR"/>
    <property type="match status" value="1"/>
</dbReference>
<dbReference type="InterPro" id="IPR000998">
    <property type="entry name" value="MAM_dom"/>
</dbReference>
<feature type="compositionally biased region" description="Polar residues" evidence="2">
    <location>
        <begin position="883"/>
        <end position="892"/>
    </location>
</feature>
<evidence type="ECO:0000259" key="5">
    <source>
        <dbReference type="PROSITE" id="PS50948"/>
    </source>
</evidence>
<proteinExistence type="predicted"/>
<dbReference type="AlphaFoldDB" id="A0A8S4NBW8"/>
<dbReference type="Pfam" id="PF00188">
    <property type="entry name" value="CAP"/>
    <property type="match status" value="1"/>
</dbReference>
<evidence type="ECO:0000256" key="1">
    <source>
        <dbReference type="ARBA" id="ARBA00023157"/>
    </source>
</evidence>
<dbReference type="SMART" id="SM00198">
    <property type="entry name" value="SCP"/>
    <property type="match status" value="1"/>
</dbReference>
<evidence type="ECO:0000256" key="2">
    <source>
        <dbReference type="SAM" id="MobiDB-lite"/>
    </source>
</evidence>
<accession>A0A8S4NBW8</accession>
<evidence type="ECO:0000259" key="4">
    <source>
        <dbReference type="PROSITE" id="PS50060"/>
    </source>
</evidence>
<dbReference type="InterPro" id="IPR014044">
    <property type="entry name" value="CAP_dom"/>
</dbReference>
<dbReference type="Proteomes" id="UP000749559">
    <property type="component" value="Unassembled WGS sequence"/>
</dbReference>
<keyword evidence="3" id="KW-0732">Signal</keyword>
<dbReference type="OrthoDB" id="674273at2759"/>
<dbReference type="SUPFAM" id="SSF57414">
    <property type="entry name" value="Hairpin loop containing domain-like"/>
    <property type="match status" value="4"/>
</dbReference>
<keyword evidence="7" id="KW-1185">Reference proteome</keyword>
<reference evidence="6" key="1">
    <citation type="submission" date="2022-03" db="EMBL/GenBank/DDBJ databases">
        <authorList>
            <person name="Martin C."/>
        </authorList>
    </citation>
    <scope>NUCLEOTIDE SEQUENCE</scope>
</reference>
<dbReference type="Pfam" id="PF00629">
    <property type="entry name" value="MAM"/>
    <property type="match status" value="1"/>
</dbReference>
<dbReference type="Pfam" id="PF00024">
    <property type="entry name" value="PAN_1"/>
    <property type="match status" value="5"/>
</dbReference>
<evidence type="ECO:0000313" key="7">
    <source>
        <dbReference type="Proteomes" id="UP000749559"/>
    </source>
</evidence>
<dbReference type="PRINTS" id="PR00837">
    <property type="entry name" value="V5TPXLIKE"/>
</dbReference>
<feature type="signal peptide" evidence="3">
    <location>
        <begin position="1"/>
        <end position="21"/>
    </location>
</feature>
<feature type="region of interest" description="Disordered" evidence="2">
    <location>
        <begin position="330"/>
        <end position="350"/>
    </location>
</feature>
<dbReference type="SMART" id="SM00473">
    <property type="entry name" value="PAN_AP"/>
    <property type="match status" value="5"/>
</dbReference>
<dbReference type="CDD" id="cd05380">
    <property type="entry name" value="CAP_euk"/>
    <property type="match status" value="1"/>
</dbReference>
<dbReference type="PROSITE" id="PS00022">
    <property type="entry name" value="EGF_1"/>
    <property type="match status" value="1"/>
</dbReference>
<gene>
    <name evidence="6" type="ORF">OFUS_LOCUS4949</name>
</gene>
<dbReference type="PANTHER" id="PTHR23282:SF101">
    <property type="entry name" value="MAM DOMAIN-CONTAINING PROTEIN"/>
    <property type="match status" value="1"/>
</dbReference>
<evidence type="ECO:0000256" key="3">
    <source>
        <dbReference type="SAM" id="SignalP"/>
    </source>
</evidence>
<dbReference type="SUPFAM" id="SSF49899">
    <property type="entry name" value="Concanavalin A-like lectins/glucanases"/>
    <property type="match status" value="1"/>
</dbReference>
<organism evidence="6 7">
    <name type="scientific">Owenia fusiformis</name>
    <name type="common">Polychaete worm</name>
    <dbReference type="NCBI Taxonomy" id="6347"/>
    <lineage>
        <taxon>Eukaryota</taxon>
        <taxon>Metazoa</taxon>
        <taxon>Spiralia</taxon>
        <taxon>Lophotrochozoa</taxon>
        <taxon>Annelida</taxon>
        <taxon>Polychaeta</taxon>
        <taxon>Sedentaria</taxon>
        <taxon>Canalipalpata</taxon>
        <taxon>Sabellida</taxon>
        <taxon>Oweniida</taxon>
        <taxon>Oweniidae</taxon>
        <taxon>Owenia</taxon>
    </lineage>
</organism>
<feature type="chain" id="PRO_5035749700" evidence="3">
    <location>
        <begin position="22"/>
        <end position="982"/>
    </location>
</feature>
<name>A0A8S4NBW8_OWEFU</name>
<dbReference type="Gene3D" id="3.40.33.10">
    <property type="entry name" value="CAP"/>
    <property type="match status" value="1"/>
</dbReference>